<protein>
    <submittedName>
        <fullName evidence="1">Uncharacterized protein</fullName>
    </submittedName>
</protein>
<gene>
    <name evidence="1" type="ORF">BDZ83DRAFT_773484</name>
</gene>
<dbReference type="EMBL" id="JAHMHS010000003">
    <property type="protein sequence ID" value="KAK1731340.1"/>
    <property type="molecule type" value="Genomic_DNA"/>
</dbReference>
<evidence type="ECO:0000313" key="1">
    <source>
        <dbReference type="EMBL" id="KAK1731340.1"/>
    </source>
</evidence>
<reference evidence="1" key="1">
    <citation type="submission" date="2021-12" db="EMBL/GenBank/DDBJ databases">
        <title>Comparative genomics, transcriptomics and evolutionary studies reveal genomic signatures of adaptation to plant cell wall in hemibiotrophic fungi.</title>
        <authorList>
            <consortium name="DOE Joint Genome Institute"/>
            <person name="Baroncelli R."/>
            <person name="Diaz J.F."/>
            <person name="Benocci T."/>
            <person name="Peng M."/>
            <person name="Battaglia E."/>
            <person name="Haridas S."/>
            <person name="Andreopoulos W."/>
            <person name="Labutti K."/>
            <person name="Pangilinan J."/>
            <person name="Floch G.L."/>
            <person name="Makela M.R."/>
            <person name="Henrissat B."/>
            <person name="Grigoriev I.V."/>
            <person name="Crouch J.A."/>
            <person name="De Vries R.P."/>
            <person name="Sukno S.A."/>
            <person name="Thon M.R."/>
        </authorList>
    </citation>
    <scope>NUCLEOTIDE SEQUENCE</scope>
    <source>
        <strain evidence="1">CBS 112980</strain>
    </source>
</reference>
<sequence>MGDVQRTFGGRVAARVSFASVNVRLDPYLSITGNVQSRGANCDETATTCVSPPGPKLEFLEAQRGQRHCALPARCNDQSLRTCFLAALSRNLVSPPVPGHGPSSRSPIKPFPPRVISLVPLADNVSTRIGTNLPGFPNSLPVLACSCHQVPPGLEATSQSRKYVPLIVSDLSCKCEQCLRLQADQAGFWEAISLFPAAASPTTHSSQFPVPFLIPPLALTFTIHRSPYRSGLRYLTGALSHVNLPSQFCAIHSQTKRGSPGTVPILAFPLPGSAQSSHPVSRSSHKMQIFPTGDIPSRTSLTTHLARPEF</sequence>
<name>A0AAD8XPU6_GLOAC</name>
<dbReference type="AlphaFoldDB" id="A0AAD8XPU6"/>
<dbReference type="GeneID" id="85399304"/>
<accession>A0AAD8XPU6</accession>
<comment type="caution">
    <text evidence="1">The sequence shown here is derived from an EMBL/GenBank/DDBJ whole genome shotgun (WGS) entry which is preliminary data.</text>
</comment>
<organism evidence="1 2">
    <name type="scientific">Glomerella acutata</name>
    <name type="common">Colletotrichum acutatum</name>
    <dbReference type="NCBI Taxonomy" id="27357"/>
    <lineage>
        <taxon>Eukaryota</taxon>
        <taxon>Fungi</taxon>
        <taxon>Dikarya</taxon>
        <taxon>Ascomycota</taxon>
        <taxon>Pezizomycotina</taxon>
        <taxon>Sordariomycetes</taxon>
        <taxon>Hypocreomycetidae</taxon>
        <taxon>Glomerellales</taxon>
        <taxon>Glomerellaceae</taxon>
        <taxon>Colletotrichum</taxon>
        <taxon>Colletotrichum acutatum species complex</taxon>
    </lineage>
</organism>
<evidence type="ECO:0000313" key="2">
    <source>
        <dbReference type="Proteomes" id="UP001244207"/>
    </source>
</evidence>
<dbReference type="RefSeq" id="XP_060371395.1">
    <property type="nucleotide sequence ID" value="XM_060515406.1"/>
</dbReference>
<dbReference type="Proteomes" id="UP001244207">
    <property type="component" value="Unassembled WGS sequence"/>
</dbReference>
<keyword evidence="2" id="KW-1185">Reference proteome</keyword>
<proteinExistence type="predicted"/>